<dbReference type="STRING" id="755172.HMPREF1863_01478"/>
<evidence type="ECO:0000259" key="7">
    <source>
        <dbReference type="PROSITE" id="PS51510"/>
    </source>
</evidence>
<dbReference type="GO" id="GO:0005615">
    <property type="term" value="C:extracellular space"/>
    <property type="evidence" value="ECO:0007669"/>
    <property type="project" value="TreeGrafter"/>
</dbReference>
<proteinExistence type="inferred from homology"/>
<dbReference type="Pfam" id="PF00217">
    <property type="entry name" value="ATP-gua_Ptrans"/>
    <property type="match status" value="1"/>
</dbReference>
<keyword evidence="4 5" id="KW-0067">ATP-binding</keyword>
<comment type="caution">
    <text evidence="5">Lacks conserved residue(s) required for the propagation of feature annotation.</text>
</comment>
<feature type="binding site" evidence="5">
    <location>
        <begin position="9"/>
        <end position="13"/>
    </location>
    <ligand>
        <name>ATP</name>
        <dbReference type="ChEBI" id="CHEBI:30616"/>
    </ligand>
</feature>
<dbReference type="InterPro" id="IPR000749">
    <property type="entry name" value="ATP-guanido_PTrfase"/>
</dbReference>
<comment type="caution">
    <text evidence="8">The sequence shown here is derived from an EMBL/GenBank/DDBJ whole genome shotgun (WGS) entry which is preliminary data.</text>
</comment>
<evidence type="ECO:0000313" key="9">
    <source>
        <dbReference type="Proteomes" id="UP000070442"/>
    </source>
</evidence>
<feature type="binding site" evidence="5">
    <location>
        <position position="103"/>
    </location>
    <ligand>
        <name>ATP</name>
        <dbReference type="ChEBI" id="CHEBI:30616"/>
    </ligand>
</feature>
<gene>
    <name evidence="8" type="ORF">HMPREF1863_01478</name>
</gene>
<feature type="binding site" evidence="5">
    <location>
        <begin position="154"/>
        <end position="158"/>
    </location>
    <ligand>
        <name>ATP</name>
        <dbReference type="ChEBI" id="CHEBI:30616"/>
    </ligand>
</feature>
<accession>A0A134AC36</accession>
<keyword evidence="9" id="KW-1185">Reference proteome</keyword>
<dbReference type="OrthoDB" id="9791353at2"/>
<dbReference type="RefSeq" id="WP_068368991.1">
    <property type="nucleotide sequence ID" value="NZ_CALTYF010000044.1"/>
</dbReference>
<dbReference type="InterPro" id="IPR014746">
    <property type="entry name" value="Gln_synth/guanido_kin_cat_dom"/>
</dbReference>
<comment type="similarity">
    <text evidence="5 6">Belongs to the ATP:guanido phosphotransferase family.</text>
</comment>
<dbReference type="InterPro" id="IPR022414">
    <property type="entry name" value="ATP-guanido_PTrfase_cat"/>
</dbReference>
<evidence type="ECO:0000256" key="4">
    <source>
        <dbReference type="ARBA" id="ARBA00022840"/>
    </source>
</evidence>
<evidence type="ECO:0000256" key="6">
    <source>
        <dbReference type="RuleBase" id="RU000505"/>
    </source>
</evidence>
<protein>
    <submittedName>
        <fullName evidence="8">ATP:guanido phosphotransferase, catalytic domain protein</fullName>
    </submittedName>
</protein>
<dbReference type="PROSITE" id="PS51510">
    <property type="entry name" value="PHOSPHAGEN_KINASE_C"/>
    <property type="match status" value="1"/>
</dbReference>
<dbReference type="Gene3D" id="3.30.590.10">
    <property type="entry name" value="Glutamine synthetase/guanido kinase, catalytic domain"/>
    <property type="match status" value="1"/>
</dbReference>
<evidence type="ECO:0000256" key="1">
    <source>
        <dbReference type="ARBA" id="ARBA00022679"/>
    </source>
</evidence>
<evidence type="ECO:0000256" key="5">
    <source>
        <dbReference type="PROSITE-ProRule" id="PRU00843"/>
    </source>
</evidence>
<keyword evidence="2 5" id="KW-0547">Nucleotide-binding</keyword>
<dbReference type="InterPro" id="IPR022415">
    <property type="entry name" value="ATP-guanido_PTrfase_AS"/>
</dbReference>
<dbReference type="PATRIC" id="fig|755172.3.peg.1440"/>
<feature type="domain" description="Phosphagen kinase C-terminal" evidence="7">
    <location>
        <begin position="6"/>
        <end position="231"/>
    </location>
</feature>
<dbReference type="Proteomes" id="UP000070442">
    <property type="component" value="Unassembled WGS sequence"/>
</dbReference>
<reference evidence="9" key="1">
    <citation type="submission" date="2016-01" db="EMBL/GenBank/DDBJ databases">
        <authorList>
            <person name="Mitreva M."/>
            <person name="Pepin K.H."/>
            <person name="Mihindukulasuriya K.A."/>
            <person name="Fulton R."/>
            <person name="Fronick C."/>
            <person name="O'Laughlin M."/>
            <person name="Miner T."/>
            <person name="Herter B."/>
            <person name="Rosa B.A."/>
            <person name="Cordes M."/>
            <person name="Tomlinson C."/>
            <person name="Wollam A."/>
            <person name="Palsikar V.B."/>
            <person name="Mardis E.R."/>
            <person name="Wilson R.K."/>
        </authorList>
    </citation>
    <scope>NUCLEOTIDE SEQUENCE [LARGE SCALE GENOMIC DNA]</scope>
    <source>
        <strain evidence="9">DNF00729</strain>
    </source>
</reference>
<dbReference type="GO" id="GO:0005524">
    <property type="term" value="F:ATP binding"/>
    <property type="evidence" value="ECO:0007669"/>
    <property type="project" value="UniProtKB-UniRule"/>
</dbReference>
<dbReference type="PANTHER" id="PTHR11547">
    <property type="entry name" value="ARGININE OR CREATINE KINASE"/>
    <property type="match status" value="1"/>
</dbReference>
<evidence type="ECO:0000256" key="2">
    <source>
        <dbReference type="ARBA" id="ARBA00022741"/>
    </source>
</evidence>
<evidence type="ECO:0000256" key="3">
    <source>
        <dbReference type="ARBA" id="ARBA00022777"/>
    </source>
</evidence>
<organism evidence="8 9">
    <name type="scientific">Aedoeadaptatus coxii</name>
    <dbReference type="NCBI Taxonomy" id="755172"/>
    <lineage>
        <taxon>Bacteria</taxon>
        <taxon>Bacillati</taxon>
        <taxon>Bacillota</taxon>
        <taxon>Tissierellia</taxon>
        <taxon>Tissierellales</taxon>
        <taxon>Peptoniphilaceae</taxon>
        <taxon>Aedoeadaptatus</taxon>
    </lineage>
</organism>
<dbReference type="GO" id="GO:0004111">
    <property type="term" value="F:creatine kinase activity"/>
    <property type="evidence" value="ECO:0007669"/>
    <property type="project" value="InterPro"/>
</dbReference>
<keyword evidence="1 5" id="KW-0808">Transferase</keyword>
<evidence type="ECO:0000313" key="8">
    <source>
        <dbReference type="EMBL" id="KXB65281.1"/>
    </source>
</evidence>
<dbReference type="PANTHER" id="PTHR11547:SF38">
    <property type="entry name" value="ARGININE KINASE 1-RELATED"/>
    <property type="match status" value="1"/>
</dbReference>
<dbReference type="GO" id="GO:0046314">
    <property type="term" value="P:phosphocreatine biosynthetic process"/>
    <property type="evidence" value="ECO:0007669"/>
    <property type="project" value="InterPro"/>
</dbReference>
<dbReference type="PROSITE" id="PS00112">
    <property type="entry name" value="PHOSPHAGEN_KINASE"/>
    <property type="match status" value="1"/>
</dbReference>
<dbReference type="SUPFAM" id="SSF55931">
    <property type="entry name" value="Glutamine synthetase/guanido kinase"/>
    <property type="match status" value="1"/>
</dbReference>
<dbReference type="AlphaFoldDB" id="A0A134AC36"/>
<dbReference type="EMBL" id="LSDG01000044">
    <property type="protein sequence ID" value="KXB65281.1"/>
    <property type="molecule type" value="Genomic_DNA"/>
</dbReference>
<dbReference type="InterPro" id="IPR023660">
    <property type="entry name" value="Arg_Kinase"/>
</dbReference>
<dbReference type="CDD" id="cd07930">
    <property type="entry name" value="bacterial_phosphagen_kinase"/>
    <property type="match status" value="1"/>
</dbReference>
<keyword evidence="3 5" id="KW-0418">Kinase</keyword>
<sequence length="330" mass="38329">MTKDDILLTSRIRLARNIKGYPYPGHMRDEEARELTEKIIDVLHKRDDFWTFYPLAEVKPLRSLYDLEENRISMQLMKNKDQAGYFIGEGGESIMVMEEDHLRMQDMRKGFFLDEEYERMREIARAVEDELPVSFDNKLGYLTACPTNVGTGLRAGCMMHLPALDTLGMERLARSIARMGFVLRGMRGEGSKIVGHVYQISNERTLGLSEEEFLKRAKSITAEVAALERIKRKEMYLDHLIELEDMARRSYGVLRNARIMSYEEAMLHLSHMKLGIELSVLSPKKDFDLYDLMISLGKAHLQMERGSFLDERSSNIYRANKVRQLIKEVF</sequence>
<name>A0A134AC36_9FIRM</name>
<feature type="binding site" evidence="5">
    <location>
        <begin position="184"/>
        <end position="189"/>
    </location>
    <ligand>
        <name>ATP</name>
        <dbReference type="ChEBI" id="CHEBI:30616"/>
    </ligand>
</feature>